<organism evidence="10 11">
    <name type="scientific">Cephalotus follicularis</name>
    <name type="common">Albany pitcher plant</name>
    <dbReference type="NCBI Taxonomy" id="3775"/>
    <lineage>
        <taxon>Eukaryota</taxon>
        <taxon>Viridiplantae</taxon>
        <taxon>Streptophyta</taxon>
        <taxon>Embryophyta</taxon>
        <taxon>Tracheophyta</taxon>
        <taxon>Spermatophyta</taxon>
        <taxon>Magnoliopsida</taxon>
        <taxon>eudicotyledons</taxon>
        <taxon>Gunneridae</taxon>
        <taxon>Pentapetalae</taxon>
        <taxon>rosids</taxon>
        <taxon>fabids</taxon>
        <taxon>Oxalidales</taxon>
        <taxon>Cephalotaceae</taxon>
        <taxon>Cephalotus</taxon>
    </lineage>
</organism>
<dbReference type="EMBL" id="BDDD01000807">
    <property type="protein sequence ID" value="GAV70422.1"/>
    <property type="molecule type" value="Genomic_DNA"/>
</dbReference>
<dbReference type="PANTHER" id="PTHR36488">
    <property type="entry name" value="CASP-LIKE PROTEIN 1U1"/>
    <property type="match status" value="1"/>
</dbReference>
<evidence type="ECO:0000256" key="4">
    <source>
        <dbReference type="ARBA" id="ARBA00022475"/>
    </source>
</evidence>
<reference evidence="11" key="1">
    <citation type="submission" date="2016-04" db="EMBL/GenBank/DDBJ databases">
        <title>Cephalotus genome sequencing.</title>
        <authorList>
            <person name="Fukushima K."/>
            <person name="Hasebe M."/>
            <person name="Fang X."/>
        </authorList>
    </citation>
    <scope>NUCLEOTIDE SEQUENCE [LARGE SCALE GENOMIC DNA]</scope>
    <source>
        <strain evidence="11">cv. St1</strain>
    </source>
</reference>
<keyword evidence="11" id="KW-1185">Reference proteome</keyword>
<evidence type="ECO:0000256" key="1">
    <source>
        <dbReference type="ARBA" id="ARBA00004651"/>
    </source>
</evidence>
<gene>
    <name evidence="10" type="ORF">CFOL_v3_13920</name>
</gene>
<dbReference type="AlphaFoldDB" id="A0A1Q3BRE3"/>
<feature type="transmembrane region" description="Helical" evidence="8">
    <location>
        <begin position="82"/>
        <end position="105"/>
    </location>
</feature>
<accession>A0A1Q3BRE3</accession>
<comment type="caution">
    <text evidence="10">The sequence shown here is derived from an EMBL/GenBank/DDBJ whole genome shotgun (WGS) entry which is preliminary data.</text>
</comment>
<dbReference type="OrthoDB" id="1906221at2759"/>
<dbReference type="InterPro" id="IPR006702">
    <property type="entry name" value="CASP_dom"/>
</dbReference>
<evidence type="ECO:0000256" key="3">
    <source>
        <dbReference type="ARBA" id="ARBA00011489"/>
    </source>
</evidence>
<keyword evidence="5 8" id="KW-0812">Transmembrane</keyword>
<keyword evidence="4 8" id="KW-1003">Cell membrane</keyword>
<feature type="transmembrane region" description="Helical" evidence="8">
    <location>
        <begin position="12"/>
        <end position="30"/>
    </location>
</feature>
<sequence>MAKTKRATTLVLRFMAFGATLAATIVMATSHQTVDVFATIFSAKYTVSPAFKYFVIANAIVSAYGLLVPFIPAESKLWRSVFALDMVFTMLLISSFSAALAIAYVGKKGNAQAGWFAICGQVPVFCDHVTGALIASVIGFIIYMSLLLHTIHTVLNPLLVGGLG</sequence>
<dbReference type="Pfam" id="PF04535">
    <property type="entry name" value="CASP_dom"/>
    <property type="match status" value="1"/>
</dbReference>
<comment type="subcellular location">
    <subcellularLocation>
        <location evidence="1 8">Cell membrane</location>
        <topology evidence="1 8">Multi-pass membrane protein</topology>
    </subcellularLocation>
</comment>
<dbReference type="GO" id="GO:0005886">
    <property type="term" value="C:plasma membrane"/>
    <property type="evidence" value="ECO:0007669"/>
    <property type="project" value="UniProtKB-SubCell"/>
</dbReference>
<feature type="transmembrane region" description="Helical" evidence="8">
    <location>
        <begin position="129"/>
        <end position="148"/>
    </location>
</feature>
<evidence type="ECO:0000259" key="9">
    <source>
        <dbReference type="Pfam" id="PF04535"/>
    </source>
</evidence>
<keyword evidence="6 8" id="KW-1133">Transmembrane helix</keyword>
<comment type="subunit">
    <text evidence="3 8">Homodimer and heterodimers.</text>
</comment>
<dbReference type="NCBIfam" id="TIGR01569">
    <property type="entry name" value="A_tha_TIGR01569"/>
    <property type="match status" value="1"/>
</dbReference>
<evidence type="ECO:0000256" key="6">
    <source>
        <dbReference type="ARBA" id="ARBA00022989"/>
    </source>
</evidence>
<evidence type="ECO:0000256" key="2">
    <source>
        <dbReference type="ARBA" id="ARBA00007651"/>
    </source>
</evidence>
<dbReference type="Proteomes" id="UP000187406">
    <property type="component" value="Unassembled WGS sequence"/>
</dbReference>
<protein>
    <recommendedName>
        <fullName evidence="8">CASP-like protein</fullName>
    </recommendedName>
</protein>
<dbReference type="InParanoid" id="A0A1Q3BRE3"/>
<keyword evidence="7 8" id="KW-0472">Membrane</keyword>
<proteinExistence type="inferred from homology"/>
<evidence type="ECO:0000256" key="7">
    <source>
        <dbReference type="ARBA" id="ARBA00023136"/>
    </source>
</evidence>
<comment type="similarity">
    <text evidence="2 8">Belongs to the Casparian strip membrane proteins (CASP) family.</text>
</comment>
<dbReference type="InterPro" id="IPR044173">
    <property type="entry name" value="CASPL"/>
</dbReference>
<evidence type="ECO:0000256" key="8">
    <source>
        <dbReference type="RuleBase" id="RU361233"/>
    </source>
</evidence>
<dbReference type="STRING" id="3775.A0A1Q3BRE3"/>
<name>A0A1Q3BRE3_CEPFO</name>
<evidence type="ECO:0000256" key="5">
    <source>
        <dbReference type="ARBA" id="ARBA00022692"/>
    </source>
</evidence>
<feature type="domain" description="Casparian strip membrane protein" evidence="9">
    <location>
        <begin position="5"/>
        <end position="141"/>
    </location>
</feature>
<feature type="transmembrane region" description="Helical" evidence="8">
    <location>
        <begin position="50"/>
        <end position="70"/>
    </location>
</feature>
<dbReference type="PANTHER" id="PTHR36488:SF8">
    <property type="entry name" value="CASP-LIKE PROTEIN 1U1"/>
    <property type="match status" value="1"/>
</dbReference>
<evidence type="ECO:0000313" key="11">
    <source>
        <dbReference type="Proteomes" id="UP000187406"/>
    </source>
</evidence>
<evidence type="ECO:0000313" key="10">
    <source>
        <dbReference type="EMBL" id="GAV70422.1"/>
    </source>
</evidence>
<dbReference type="InterPro" id="IPR006459">
    <property type="entry name" value="CASP/CASPL"/>
</dbReference>